<evidence type="ECO:0000256" key="2">
    <source>
        <dbReference type="ARBA" id="ARBA00022692"/>
    </source>
</evidence>
<feature type="transmembrane region" description="Helical" evidence="5">
    <location>
        <begin position="64"/>
        <end position="83"/>
    </location>
</feature>
<dbReference type="EMBL" id="UINC01006413">
    <property type="protein sequence ID" value="SVA27374.1"/>
    <property type="molecule type" value="Genomic_DNA"/>
</dbReference>
<organism evidence="6">
    <name type="scientific">marine metagenome</name>
    <dbReference type="NCBI Taxonomy" id="408172"/>
    <lineage>
        <taxon>unclassified sequences</taxon>
        <taxon>metagenomes</taxon>
        <taxon>ecological metagenomes</taxon>
    </lineage>
</organism>
<evidence type="ECO:0008006" key="7">
    <source>
        <dbReference type="Google" id="ProtNLM"/>
    </source>
</evidence>
<evidence type="ECO:0000256" key="1">
    <source>
        <dbReference type="ARBA" id="ARBA00004141"/>
    </source>
</evidence>
<evidence type="ECO:0000256" key="3">
    <source>
        <dbReference type="ARBA" id="ARBA00022989"/>
    </source>
</evidence>
<dbReference type="CDD" id="cd16914">
    <property type="entry name" value="EcfT"/>
    <property type="match status" value="1"/>
</dbReference>
<gene>
    <name evidence="6" type="ORF">METZ01_LOCUS80228</name>
</gene>
<evidence type="ECO:0000256" key="5">
    <source>
        <dbReference type="SAM" id="Phobius"/>
    </source>
</evidence>
<evidence type="ECO:0000256" key="4">
    <source>
        <dbReference type="ARBA" id="ARBA00023136"/>
    </source>
</evidence>
<keyword evidence="3 5" id="KW-1133">Transmembrane helix</keyword>
<dbReference type="GO" id="GO:0005886">
    <property type="term" value="C:plasma membrane"/>
    <property type="evidence" value="ECO:0007669"/>
    <property type="project" value="UniProtKB-ARBA"/>
</dbReference>
<dbReference type="Pfam" id="PF02361">
    <property type="entry name" value="CbiQ"/>
    <property type="match status" value="1"/>
</dbReference>
<comment type="subcellular location">
    <subcellularLocation>
        <location evidence="1">Membrane</location>
        <topology evidence="1">Multi-pass membrane protein</topology>
    </subcellularLocation>
</comment>
<accession>A0A381UHC6</accession>
<proteinExistence type="predicted"/>
<dbReference type="InterPro" id="IPR003339">
    <property type="entry name" value="ABC/ECF_trnsptr_transmembrane"/>
</dbReference>
<keyword evidence="4 5" id="KW-0472">Membrane</keyword>
<evidence type="ECO:0000313" key="6">
    <source>
        <dbReference type="EMBL" id="SVA27374.1"/>
    </source>
</evidence>
<sequence length="217" mass="25518">MEIGILTLHILIAISLLIFERDQWSEWKNRTRPFWKYFPLTGLIFFVISFLVSDRSISTIIMDVTLATLRLIVMVSVMTIYTLKSSSQDVITAFRSIWFKMNLNYRWVEDLLLFFDMTVRFFPTFKEEWRQLERSQKALSISISESFLKKVIQVAQFVPDFIILNLNKSESITRVMEMRGYGKSIPRSVYPFIKFTFFDMTLALLIPIILIGVHSIG</sequence>
<protein>
    <recommendedName>
        <fullName evidence="7">Energy-coupling factor transporter transmembrane protein EcfT</fullName>
    </recommendedName>
</protein>
<name>A0A381UHC6_9ZZZZ</name>
<feature type="transmembrane region" description="Helical" evidence="5">
    <location>
        <begin position="35"/>
        <end position="52"/>
    </location>
</feature>
<feature type="transmembrane region" description="Helical" evidence="5">
    <location>
        <begin position="192"/>
        <end position="216"/>
    </location>
</feature>
<reference evidence="6" key="1">
    <citation type="submission" date="2018-05" db="EMBL/GenBank/DDBJ databases">
        <authorList>
            <person name="Lanie J.A."/>
            <person name="Ng W.-L."/>
            <person name="Kazmierczak K.M."/>
            <person name="Andrzejewski T.M."/>
            <person name="Davidsen T.M."/>
            <person name="Wayne K.J."/>
            <person name="Tettelin H."/>
            <person name="Glass J.I."/>
            <person name="Rusch D."/>
            <person name="Podicherti R."/>
            <person name="Tsui H.-C.T."/>
            <person name="Winkler M.E."/>
        </authorList>
    </citation>
    <scope>NUCLEOTIDE SEQUENCE</scope>
</reference>
<keyword evidence="2 5" id="KW-0812">Transmembrane</keyword>
<dbReference type="AlphaFoldDB" id="A0A381UHC6"/>